<name>H8X5P4_CANO9</name>
<dbReference type="Pfam" id="PF13949">
    <property type="entry name" value="ALIX_LYPXL_bnd"/>
    <property type="match status" value="1"/>
</dbReference>
<organism evidence="8 9">
    <name type="scientific">Candida orthopsilosis (strain 90-125)</name>
    <name type="common">Yeast</name>
    <dbReference type="NCBI Taxonomy" id="1136231"/>
    <lineage>
        <taxon>Eukaryota</taxon>
        <taxon>Fungi</taxon>
        <taxon>Dikarya</taxon>
        <taxon>Ascomycota</taxon>
        <taxon>Saccharomycotina</taxon>
        <taxon>Pichiomycetes</taxon>
        <taxon>Debaryomycetaceae</taxon>
        <taxon>Candida/Lodderomyces clade</taxon>
        <taxon>Candida</taxon>
    </lineage>
</organism>
<dbReference type="EMBL" id="HE681722">
    <property type="protein sequence ID" value="CCG23502.1"/>
    <property type="molecule type" value="Genomic_DNA"/>
</dbReference>
<dbReference type="InterPro" id="IPR038499">
    <property type="entry name" value="BRO1_sf"/>
</dbReference>
<feature type="compositionally biased region" description="Polar residues" evidence="6">
    <location>
        <begin position="799"/>
        <end position="815"/>
    </location>
</feature>
<sequence length="901" mass="102744">MKTSLLTIPSKKTEEVSWVKPLNNYLLSIYGNTSSYQTDINSFEKLRQDIRGVHADNTGLRLYFKYYSQLEVLDVKIQFASLNRSKKLDFVWHDAFSPDITHRQNALPFEKANVLFNIGALLTKFAITKYNESQSSNGVGSVKDSIVMFQQAAGIYEYLNENFLHAPSDDLSQSTIRFLSKLSLAQAQEVFTLNAITNDLDQSKNSLIAKLCKSASLQYEECYNMISQEEKESFKIVDEYDDLVGDDLDAPGDDEEDSRYVNAQLDPSWVSIIYFKTQYYKSLALYFHALQLEAGRKYGDAIGFLNQSSAVLENINPHAMRTITKGHGNVYDLLDNYNYQKDAVGIKTDESVKDNDLIYHDLVKKDANWNQLAPFQVSKVVNLNDIPLLKEVNEQGYQNFLSNVVPINIHELSSFYSEEKSQLLRNEIDYYEVSKEETESFLESLKLPKALHQIKQSLKSSDDDEIPNDIISKVREISTTYERDQQLEEENVKLRQKIYETISKFDQYSHQDEAINLKRALYEASNSDKKIASLINRAFYKILSKGSNDKQFRQLFEPASAQEVSLIDKDDAQDQQIKVLETFLYDLGTIKSNKASLIENLKKDIHTDDISEILMLNAKRMSNNEIKSVIFPAELKKFQPFIDKLDNLINREKSILSDVKAEWGRLLSDPVVKKLQSRNQEKAQLWSENIAKIESFYKNWTQYHAGLEKGNSWYSKLFKHCEEILNANAISQSINSLKLNDYPGASNTNLQNYAASSNPTGQRGPNYGNPSYSQSQPIPSPSQLPSQQNYNPPPIQPQFSGFSSQPLQSQVSNAQRYPPSAPQLQSHPSYSRPPQLPPKNPQRDSFGSQHAAFSSPPIPGKEEQSKVPPWQHANKSSDSKSGLIYDQPSTYDPNMYDFFSK</sequence>
<dbReference type="Gene3D" id="1.20.120.560">
    <property type="entry name" value="alix/aip1 in complex with the ypdl late domain"/>
    <property type="match status" value="1"/>
</dbReference>
<dbReference type="SMART" id="SM01041">
    <property type="entry name" value="BRO1"/>
    <property type="match status" value="1"/>
</dbReference>
<feature type="domain" description="BRO1" evidence="7">
    <location>
        <begin position="4"/>
        <end position="445"/>
    </location>
</feature>
<evidence type="ECO:0000313" key="9">
    <source>
        <dbReference type="Proteomes" id="UP000005018"/>
    </source>
</evidence>
<reference evidence="8 9" key="1">
    <citation type="journal article" date="2012" name="PLoS ONE">
        <title>Sequence and analysis of the genome of the pathogenic yeast Candida orthopsilosis.</title>
        <authorList>
            <person name="Riccombeni A."/>
            <person name="Vidanes G."/>
            <person name="Proux-Wera E."/>
            <person name="Wolfe K.H."/>
            <person name="Butler G."/>
        </authorList>
    </citation>
    <scope>NUCLEOTIDE SEQUENCE [LARGE SCALE GENOMIC DNA]</scope>
    <source>
        <strain evidence="8 9">Co 90-125</strain>
    </source>
</reference>
<dbReference type="AlphaFoldDB" id="H8X5P4"/>
<dbReference type="OrthoDB" id="2141925at2759"/>
<dbReference type="Proteomes" id="UP000005018">
    <property type="component" value="Chromosome 4"/>
</dbReference>
<dbReference type="Pfam" id="PF03097">
    <property type="entry name" value="BRO1"/>
    <property type="match status" value="1"/>
</dbReference>
<keyword evidence="9" id="KW-1185">Reference proteome</keyword>
<comment type="subcellular location">
    <subcellularLocation>
        <location evidence="2">Cytoplasm</location>
    </subcellularLocation>
    <subcellularLocation>
        <location evidence="1">Endosome</location>
    </subcellularLocation>
</comment>
<evidence type="ECO:0000256" key="3">
    <source>
        <dbReference type="ARBA" id="ARBA00022490"/>
    </source>
</evidence>
<keyword evidence="3" id="KW-0963">Cytoplasm</keyword>
<dbReference type="PANTHER" id="PTHR23030">
    <property type="entry name" value="PCD6 INTERACTING PROTEIN-RELATED"/>
    <property type="match status" value="1"/>
</dbReference>
<feature type="region of interest" description="Disordered" evidence="6">
    <location>
        <begin position="750"/>
        <end position="901"/>
    </location>
</feature>
<dbReference type="GO" id="GO:0005768">
    <property type="term" value="C:endosome"/>
    <property type="evidence" value="ECO:0007669"/>
    <property type="project" value="UniProtKB-SubCell"/>
</dbReference>
<evidence type="ECO:0000256" key="5">
    <source>
        <dbReference type="ARBA" id="ARBA00041284"/>
    </source>
</evidence>
<dbReference type="GeneID" id="14540643"/>
<proteinExistence type="predicted"/>
<feature type="compositionally biased region" description="Polar residues" evidence="6">
    <location>
        <begin position="750"/>
        <end position="763"/>
    </location>
</feature>
<dbReference type="InterPro" id="IPR004328">
    <property type="entry name" value="BRO1_dom"/>
</dbReference>
<dbReference type="InterPro" id="IPR025304">
    <property type="entry name" value="ALIX_V_dom"/>
</dbReference>
<gene>
    <name evidence="8" type="ORF">CORT_0D06680</name>
</gene>
<evidence type="ECO:0000259" key="7">
    <source>
        <dbReference type="PROSITE" id="PS51180"/>
    </source>
</evidence>
<feature type="compositionally biased region" description="Polar residues" evidence="6">
    <location>
        <begin position="843"/>
        <end position="852"/>
    </location>
</feature>
<feature type="compositionally biased region" description="Low complexity" evidence="6">
    <location>
        <begin position="769"/>
        <end position="790"/>
    </location>
</feature>
<protein>
    <recommendedName>
        <fullName evidence="5">BRO domain-containing protein 1</fullName>
    </recommendedName>
</protein>
<evidence type="ECO:0000256" key="1">
    <source>
        <dbReference type="ARBA" id="ARBA00004177"/>
    </source>
</evidence>
<dbReference type="PROSITE" id="PS51180">
    <property type="entry name" value="BRO1"/>
    <property type="match status" value="1"/>
</dbReference>
<dbReference type="eggNOG" id="KOG2220">
    <property type="taxonomic scope" value="Eukaryota"/>
</dbReference>
<dbReference type="PANTHER" id="PTHR23030:SF30">
    <property type="entry name" value="TYROSINE-PROTEIN PHOSPHATASE NON-RECEPTOR TYPE 23"/>
    <property type="match status" value="1"/>
</dbReference>
<evidence type="ECO:0000256" key="6">
    <source>
        <dbReference type="SAM" id="MobiDB-lite"/>
    </source>
</evidence>
<dbReference type="KEGG" id="cot:CORT_0D06680"/>
<evidence type="ECO:0000256" key="4">
    <source>
        <dbReference type="ARBA" id="ARBA00022753"/>
    </source>
</evidence>
<keyword evidence="4" id="KW-0967">Endosome</keyword>
<dbReference type="CDD" id="cd09242">
    <property type="entry name" value="BRO1_ScBro1_like"/>
    <property type="match status" value="1"/>
</dbReference>
<dbReference type="Gene3D" id="1.20.140.50">
    <property type="entry name" value="alix/aip1 like domains"/>
    <property type="match status" value="1"/>
</dbReference>
<evidence type="ECO:0000313" key="8">
    <source>
        <dbReference type="EMBL" id="CCG23502.1"/>
    </source>
</evidence>
<accession>H8X5P4</accession>
<dbReference type="GO" id="GO:0043328">
    <property type="term" value="P:protein transport to vacuole involved in ubiquitin-dependent protein catabolic process via the multivesicular body sorting pathway"/>
    <property type="evidence" value="ECO:0007669"/>
    <property type="project" value="TreeGrafter"/>
</dbReference>
<dbReference type="Gene3D" id="1.25.40.280">
    <property type="entry name" value="alix/aip1 like domains"/>
    <property type="match status" value="1"/>
</dbReference>
<evidence type="ECO:0000256" key="2">
    <source>
        <dbReference type="ARBA" id="ARBA00004496"/>
    </source>
</evidence>
<dbReference type="HOGENOM" id="CLU_003661_0_0_1"/>
<dbReference type="RefSeq" id="XP_003869635.1">
    <property type="nucleotide sequence ID" value="XM_003869586.1"/>
</dbReference>